<evidence type="ECO:0000313" key="3">
    <source>
        <dbReference type="Proteomes" id="UP000441523"/>
    </source>
</evidence>
<evidence type="ECO:0000256" key="1">
    <source>
        <dbReference type="SAM" id="MobiDB-lite"/>
    </source>
</evidence>
<keyword evidence="3" id="KW-1185">Reference proteome</keyword>
<dbReference type="EMBL" id="VZZJ01000041">
    <property type="protein sequence ID" value="KAB1069254.1"/>
    <property type="molecule type" value="Genomic_DNA"/>
</dbReference>
<protein>
    <submittedName>
        <fullName evidence="2">Uncharacterized protein</fullName>
    </submittedName>
</protein>
<dbReference type="AlphaFoldDB" id="A0A6N6MJJ5"/>
<feature type="region of interest" description="Disordered" evidence="1">
    <location>
        <begin position="38"/>
        <end position="87"/>
    </location>
</feature>
<dbReference type="Proteomes" id="UP000441523">
    <property type="component" value="Unassembled WGS sequence"/>
</dbReference>
<proteinExistence type="predicted"/>
<sequence>MKMIAIQTVKAGGKYVAPNGEFEVADAKEAKALIASGAAREKGKADEDEPVLVPVAPNTAPKGPASGATSAPDPQAVADAAKGRQAR</sequence>
<comment type="caution">
    <text evidence="2">The sequence shown here is derived from an EMBL/GenBank/DDBJ whole genome shotgun (WGS) entry which is preliminary data.</text>
</comment>
<reference evidence="2 3" key="1">
    <citation type="submission" date="2019-09" db="EMBL/GenBank/DDBJ databases">
        <title>YIM 132548 draft genome.</title>
        <authorList>
            <person name="Jiang L."/>
        </authorList>
    </citation>
    <scope>NUCLEOTIDE SEQUENCE [LARGE SCALE GENOMIC DNA]</scope>
    <source>
        <strain evidence="2 3">YIM 132548</strain>
    </source>
</reference>
<organism evidence="2 3">
    <name type="scientific">Methylobacterium planeticum</name>
    <dbReference type="NCBI Taxonomy" id="2615211"/>
    <lineage>
        <taxon>Bacteria</taxon>
        <taxon>Pseudomonadati</taxon>
        <taxon>Pseudomonadota</taxon>
        <taxon>Alphaproteobacteria</taxon>
        <taxon>Hyphomicrobiales</taxon>
        <taxon>Methylobacteriaceae</taxon>
        <taxon>Methylobacterium</taxon>
    </lineage>
</organism>
<evidence type="ECO:0000313" key="2">
    <source>
        <dbReference type="EMBL" id="KAB1069254.1"/>
    </source>
</evidence>
<accession>A0A6N6MJJ5</accession>
<dbReference type="RefSeq" id="WP_150966693.1">
    <property type="nucleotide sequence ID" value="NZ_VZZJ01000041.1"/>
</dbReference>
<gene>
    <name evidence="2" type="ORF">F6X51_25610</name>
</gene>
<name>A0A6N6MJJ5_9HYPH</name>